<dbReference type="OrthoDB" id="4258031at2"/>
<dbReference type="KEGG" id="srn:A4G23_04575"/>
<feature type="signal peptide" evidence="3">
    <location>
        <begin position="1"/>
        <end position="31"/>
    </location>
</feature>
<dbReference type="RefSeq" id="WP_069978528.1">
    <property type="nucleotide sequence ID" value="NZ_CP017316.1"/>
</dbReference>
<keyword evidence="5" id="KW-1185">Reference proteome</keyword>
<name>A0A1D8G8B0_9ACTN</name>
<evidence type="ECO:0000256" key="3">
    <source>
        <dbReference type="SAM" id="SignalP"/>
    </source>
</evidence>
<proteinExistence type="predicted"/>
<keyword evidence="2" id="KW-0472">Membrane</keyword>
<feature type="compositionally biased region" description="Low complexity" evidence="1">
    <location>
        <begin position="192"/>
        <end position="212"/>
    </location>
</feature>
<feature type="region of interest" description="Disordered" evidence="1">
    <location>
        <begin position="123"/>
        <end position="212"/>
    </location>
</feature>
<keyword evidence="2" id="KW-0812">Transmembrane</keyword>
<accession>A0A1D8G8B0</accession>
<keyword evidence="3" id="KW-0732">Signal</keyword>
<feature type="transmembrane region" description="Helical" evidence="2">
    <location>
        <begin position="206"/>
        <end position="229"/>
    </location>
</feature>
<protein>
    <recommendedName>
        <fullName evidence="6">CopC domain-containing protein</fullName>
    </recommendedName>
</protein>
<dbReference type="PATRIC" id="fig|285473.5.peg.4811"/>
<dbReference type="Proteomes" id="UP000095349">
    <property type="component" value="Chromosome"/>
</dbReference>
<sequence>MTRTHRALRATALAAAAGPALWLAVPGAAHAHGGGLEVRITGQSFGHLAATVTWAGDGDPVDERVAATVNAVSADGRTALGPWRLVRADGTATGYTTAEALPPGRWKVTVEVGHPGLGRAQAQVTVEPGTPASSPPAGPSGSPAGPPTAAAPTTGTAAPGTAAPTAPASAPGAAEPDGAAAGAGPSGGKAGGPAPSGSGPSGSESAGAVAAAGGIAAAAVAAGGAWYALARRRRARDAAGGGTPSG</sequence>
<keyword evidence="2" id="KW-1133">Transmembrane helix</keyword>
<evidence type="ECO:0000313" key="5">
    <source>
        <dbReference type="Proteomes" id="UP000095349"/>
    </source>
</evidence>
<gene>
    <name evidence="4" type="ORF">A4G23_04575</name>
</gene>
<reference evidence="4 5" key="1">
    <citation type="submission" date="2016-09" db="EMBL/GenBank/DDBJ databases">
        <title>Streptomyces rubrolavendulae MJM4426 Genome sequencing and assembly.</title>
        <authorList>
            <person name="Kim J.-G."/>
        </authorList>
    </citation>
    <scope>NUCLEOTIDE SEQUENCE [LARGE SCALE GENOMIC DNA]</scope>
    <source>
        <strain evidence="4 5">MJM4426</strain>
    </source>
</reference>
<feature type="chain" id="PRO_5009107202" description="CopC domain-containing protein" evidence="3">
    <location>
        <begin position="32"/>
        <end position="246"/>
    </location>
</feature>
<evidence type="ECO:0000256" key="1">
    <source>
        <dbReference type="SAM" id="MobiDB-lite"/>
    </source>
</evidence>
<evidence type="ECO:0000256" key="2">
    <source>
        <dbReference type="SAM" id="Phobius"/>
    </source>
</evidence>
<evidence type="ECO:0008006" key="6">
    <source>
        <dbReference type="Google" id="ProtNLM"/>
    </source>
</evidence>
<dbReference type="AlphaFoldDB" id="A0A1D8G8B0"/>
<evidence type="ECO:0000313" key="4">
    <source>
        <dbReference type="EMBL" id="AOT61686.1"/>
    </source>
</evidence>
<dbReference type="GeneID" id="33065084"/>
<feature type="compositionally biased region" description="Low complexity" evidence="1">
    <location>
        <begin position="139"/>
        <end position="183"/>
    </location>
</feature>
<dbReference type="EMBL" id="CP017316">
    <property type="protein sequence ID" value="AOT61686.1"/>
    <property type="molecule type" value="Genomic_DNA"/>
</dbReference>
<organism evidence="4 5">
    <name type="scientific">Streptomyces rubrolavendulae</name>
    <dbReference type="NCBI Taxonomy" id="285473"/>
    <lineage>
        <taxon>Bacteria</taxon>
        <taxon>Bacillati</taxon>
        <taxon>Actinomycetota</taxon>
        <taxon>Actinomycetes</taxon>
        <taxon>Kitasatosporales</taxon>
        <taxon>Streptomycetaceae</taxon>
        <taxon>Streptomyces</taxon>
    </lineage>
</organism>